<feature type="region of interest" description="Disordered" evidence="4">
    <location>
        <begin position="205"/>
        <end position="259"/>
    </location>
</feature>
<feature type="region of interest" description="Disordered" evidence="4">
    <location>
        <begin position="93"/>
        <end position="120"/>
    </location>
</feature>
<dbReference type="GO" id="GO:0005634">
    <property type="term" value="C:nucleus"/>
    <property type="evidence" value="ECO:0007669"/>
    <property type="project" value="UniProtKB-SubCell"/>
</dbReference>
<dbReference type="GO" id="GO:0033314">
    <property type="term" value="P:mitotic DNA replication checkpoint signaling"/>
    <property type="evidence" value="ECO:0007669"/>
    <property type="project" value="TreeGrafter"/>
</dbReference>
<evidence type="ECO:0008006" key="7">
    <source>
        <dbReference type="Google" id="ProtNLM"/>
    </source>
</evidence>
<feature type="region of interest" description="Disordered" evidence="4">
    <location>
        <begin position="766"/>
        <end position="814"/>
    </location>
</feature>
<feature type="region of interest" description="Disordered" evidence="4">
    <location>
        <begin position="869"/>
        <end position="907"/>
    </location>
</feature>
<keyword evidence="6" id="KW-1185">Reference proteome</keyword>
<dbReference type="Proteomes" id="UP001497644">
    <property type="component" value="Chromosome 7"/>
</dbReference>
<comment type="subcellular location">
    <subcellularLocation>
        <location evidence="1">Nucleus</location>
    </subcellularLocation>
</comment>
<accession>A0AAV2P4R2</accession>
<evidence type="ECO:0000256" key="1">
    <source>
        <dbReference type="ARBA" id="ARBA00004123"/>
    </source>
</evidence>
<organism evidence="5 6">
    <name type="scientific">Lasius platythorax</name>
    <dbReference type="NCBI Taxonomy" id="488582"/>
    <lineage>
        <taxon>Eukaryota</taxon>
        <taxon>Metazoa</taxon>
        <taxon>Ecdysozoa</taxon>
        <taxon>Arthropoda</taxon>
        <taxon>Hexapoda</taxon>
        <taxon>Insecta</taxon>
        <taxon>Pterygota</taxon>
        <taxon>Neoptera</taxon>
        <taxon>Endopterygota</taxon>
        <taxon>Hymenoptera</taxon>
        <taxon>Apocrita</taxon>
        <taxon>Aculeata</taxon>
        <taxon>Formicoidea</taxon>
        <taxon>Formicidae</taxon>
        <taxon>Formicinae</taxon>
        <taxon>Lasius</taxon>
        <taxon>Lasius</taxon>
    </lineage>
</organism>
<keyword evidence="3" id="KW-0539">Nucleus</keyword>
<feature type="compositionally biased region" description="Acidic residues" evidence="4">
    <location>
        <begin position="870"/>
        <end position="900"/>
    </location>
</feature>
<evidence type="ECO:0000256" key="2">
    <source>
        <dbReference type="ARBA" id="ARBA00022553"/>
    </source>
</evidence>
<feature type="compositionally biased region" description="Basic and acidic residues" evidence="4">
    <location>
        <begin position="27"/>
        <end position="43"/>
    </location>
</feature>
<feature type="compositionally biased region" description="Low complexity" evidence="4">
    <location>
        <begin position="17"/>
        <end position="26"/>
    </location>
</feature>
<evidence type="ECO:0000256" key="4">
    <source>
        <dbReference type="SAM" id="MobiDB-lite"/>
    </source>
</evidence>
<dbReference type="GO" id="GO:0007095">
    <property type="term" value="P:mitotic G2 DNA damage checkpoint signaling"/>
    <property type="evidence" value="ECO:0007669"/>
    <property type="project" value="TreeGrafter"/>
</dbReference>
<name>A0AAV2P4R2_9HYME</name>
<dbReference type="EMBL" id="OZ034830">
    <property type="protein sequence ID" value="CAL1687527.1"/>
    <property type="molecule type" value="Genomic_DNA"/>
</dbReference>
<proteinExistence type="predicted"/>
<dbReference type="PANTHER" id="PTHR14396:SF10">
    <property type="entry name" value="CLASPIN"/>
    <property type="match status" value="1"/>
</dbReference>
<sequence>MEVSSSSEEFNKKKHFIINNESNISEDIPKCNDEKGTHDRKDEENIEGNLQDFTCDAISSNKKNDSYCHKKSENIEISKTRLIISSNNSYLDNGIDLDKPEDSKENELRASDKCNGDNDNNNIEKLLSKRFLDLVDSDSEDETLYETLKKTPNDKLSAHLKIAKHKNLKNKRRVIDSESEDDTQISKINNFSQTVHKTTNITTSGYQSLTDSESEEEKKKTPDSVAFEKIDISENKSSKKESVKKRKGSIRASKDEAMRQIHSETQRLLRETDISLPYHRPKQRTLQEFLNRKKVLTSLPKASSTAAKLKMSSTIVNQVLAEKEREAELFYKSSDSEDDAQQLISFAARDIKKSSTTYKKMPLTDVKNTCMQDSQKIDTSNQAFHNEKRIIQDHVHLDTSMISEEDFSKVDHQKKESSLLTENGSINYNASNTLPRQIDNVSKQNLQKFGVSRKLFNSYFGNEINEDSDISLNKQETTEGIIKTTITSLEKKKHINDKKKSEISMTENHISEISQVYQYDSEAINIGNKNLTAETIKVSEIPSNINNKEIAETLQRDNCVTDNIVTSINSDDSIIIQDRNNERQDKCDKTDITSFTILIDDILSKIKNNSLTEECKDSDSHALDLPFSKFIDETLIDKKKLLPKLVSNSTVTLKGSPGMIIDLTNNEKSYGKGVNTLLDRFFCKHVINTKIQTNEKSEETEVHLQNTPNNPLPIKELLPYKLPANTDNPELNKPGAKLMRLKEDLKLQMTIKRNKEWRHREIELREKEEKEKEEWDEEGESDYDLDGQEKIHDSELSDSGESEPEENDIYIKDKKRNKCLFADDEAEVTDDESSSTDIEETCSKNDIIQAKCNNKQSTNFKCRKQHIDDDASEIESDQKEEEEEEEDAISSDADIENESESDSKDNDNINICKNFGIIKNKKDKETKQSIEELQDDLNVINPSCSENDNNQLKNITIDASTFETRSKDNGLISEDKSNIPAYQQHTEVVTRSQIYKTPLTKTSMLDFVSPITQLSVLNTTLDSNNKDTLEKKKYPIDIDQKSVYIENTQSDGSSEYAYNIRNKNISKKKLFDDIKETVDDEYLMRLCSGKFESTQRTDINLSSQTNSKSRLCPENFNTKLIDIQQLESLEEENENSQDVRLILDEDSNNSVNHVRKMKQVGAPELKIKIVSSDDDDDQLDETDTFLKPRKRSVKRLHLSDSEEEDAQSSDEENENDMDKETEEQYVDYDSEENEMIVVPKKDIKKVAADFLEEEAELSESDWDSADEDEKDLDKLEYEEADDEHIDEQDMKNQLEKIHRTYMRQVLDEDKREVRLLQELLFEDGDLHTNGMGRERKFKWRNIDKLGSNTEISQTSENDGWIDVQEDEEEAKWSKLRQERDKFLEERMKSSNNEIEDELCDSQIFKSGLEALKKIKNNEFRERYASHDKIDLSENMEPIMPRNITDLLNGPNTEKKSQTIYNVIKKRSLLTRGEESLAKIASLAKQGDSVSHTINARNFVFQYINLNNTSKKDNETKEEDQDSQTKPRKRKVMSNFSSTTKKRRK</sequence>
<dbReference type="InterPro" id="IPR024146">
    <property type="entry name" value="Claspin"/>
</dbReference>
<feature type="compositionally biased region" description="Basic and acidic residues" evidence="4">
    <location>
        <begin position="216"/>
        <end position="241"/>
    </location>
</feature>
<dbReference type="PANTHER" id="PTHR14396">
    <property type="entry name" value="CLASPIN"/>
    <property type="match status" value="1"/>
</dbReference>
<feature type="compositionally biased region" description="Acidic residues" evidence="4">
    <location>
        <begin position="774"/>
        <end position="786"/>
    </location>
</feature>
<reference evidence="5" key="1">
    <citation type="submission" date="2024-04" db="EMBL/GenBank/DDBJ databases">
        <authorList>
            <consortium name="Molecular Ecology Group"/>
        </authorList>
    </citation>
    <scope>NUCLEOTIDE SEQUENCE</scope>
</reference>
<protein>
    <recommendedName>
        <fullName evidence="7">Claspin</fullName>
    </recommendedName>
</protein>
<feature type="compositionally biased region" description="Basic and acidic residues" evidence="4">
    <location>
        <begin position="96"/>
        <end position="116"/>
    </location>
</feature>
<feature type="region of interest" description="Disordered" evidence="4">
    <location>
        <begin position="1"/>
        <end position="45"/>
    </location>
</feature>
<keyword evidence="2" id="KW-0597">Phosphoprotein</keyword>
<evidence type="ECO:0000313" key="5">
    <source>
        <dbReference type="EMBL" id="CAL1687527.1"/>
    </source>
</evidence>
<evidence type="ECO:0000256" key="3">
    <source>
        <dbReference type="ARBA" id="ARBA00023242"/>
    </source>
</evidence>
<feature type="region of interest" description="Disordered" evidence="4">
    <location>
        <begin position="1194"/>
        <end position="1220"/>
    </location>
</feature>
<feature type="compositionally biased region" description="Acidic residues" evidence="4">
    <location>
        <begin position="1201"/>
        <end position="1220"/>
    </location>
</feature>
<feature type="region of interest" description="Disordered" evidence="4">
    <location>
        <begin position="1507"/>
        <end position="1544"/>
    </location>
</feature>
<feature type="compositionally biased region" description="Acidic residues" evidence="4">
    <location>
        <begin position="796"/>
        <end position="808"/>
    </location>
</feature>
<gene>
    <name evidence="5" type="ORF">LPLAT_LOCUS12717</name>
</gene>
<dbReference type="GO" id="GO:0010997">
    <property type="term" value="F:anaphase-promoting complex binding"/>
    <property type="evidence" value="ECO:0007669"/>
    <property type="project" value="TreeGrafter"/>
</dbReference>
<evidence type="ECO:0000313" key="6">
    <source>
        <dbReference type="Proteomes" id="UP001497644"/>
    </source>
</evidence>